<proteinExistence type="predicted"/>
<dbReference type="InterPro" id="IPR017932">
    <property type="entry name" value="GATase_2_dom"/>
</dbReference>
<evidence type="ECO:0000313" key="3">
    <source>
        <dbReference type="EMBL" id="ACO61806.1"/>
    </source>
</evidence>
<feature type="compositionally biased region" description="Basic and acidic residues" evidence="1">
    <location>
        <begin position="460"/>
        <end position="474"/>
    </location>
</feature>
<dbReference type="GeneID" id="8242166"/>
<feature type="domain" description="Glutamine amidotransferase type-2" evidence="2">
    <location>
        <begin position="148"/>
        <end position="250"/>
    </location>
</feature>
<dbReference type="InterPro" id="IPR029055">
    <property type="entry name" value="Ntn_hydrolases_N"/>
</dbReference>
<keyword evidence="4" id="KW-1185">Reference proteome</keyword>
<dbReference type="AlphaFoldDB" id="C1E1V5"/>
<feature type="region of interest" description="Disordered" evidence="1">
    <location>
        <begin position="411"/>
        <end position="529"/>
    </location>
</feature>
<dbReference type="CDD" id="cd00352">
    <property type="entry name" value="Gn_AT_II"/>
    <property type="match status" value="1"/>
</dbReference>
<dbReference type="Pfam" id="PF13537">
    <property type="entry name" value="GATase_7"/>
    <property type="match status" value="1"/>
</dbReference>
<dbReference type="EMBL" id="CP001324">
    <property type="protein sequence ID" value="ACO61806.1"/>
    <property type="molecule type" value="Genomic_DNA"/>
</dbReference>
<accession>C1E1V5</accession>
<protein>
    <recommendedName>
        <fullName evidence="2">Glutamine amidotransferase type-2 domain-containing protein</fullName>
    </recommendedName>
</protein>
<dbReference type="OrthoDB" id="496866at2759"/>
<dbReference type="InParanoid" id="C1E1V5"/>
<dbReference type="RefSeq" id="XP_002500548.1">
    <property type="nucleotide sequence ID" value="XM_002500502.1"/>
</dbReference>
<evidence type="ECO:0000313" key="4">
    <source>
        <dbReference type="Proteomes" id="UP000002009"/>
    </source>
</evidence>
<reference evidence="3 4" key="1">
    <citation type="journal article" date="2009" name="Science">
        <title>Green evolution and dynamic adaptations revealed by genomes of the marine picoeukaryotes Micromonas.</title>
        <authorList>
            <person name="Worden A.Z."/>
            <person name="Lee J.H."/>
            <person name="Mock T."/>
            <person name="Rouze P."/>
            <person name="Simmons M.P."/>
            <person name="Aerts A.L."/>
            <person name="Allen A.E."/>
            <person name="Cuvelier M.L."/>
            <person name="Derelle E."/>
            <person name="Everett M.V."/>
            <person name="Foulon E."/>
            <person name="Grimwood J."/>
            <person name="Gundlach H."/>
            <person name="Henrissat B."/>
            <person name="Napoli C."/>
            <person name="McDonald S.M."/>
            <person name="Parker M.S."/>
            <person name="Rombauts S."/>
            <person name="Salamov A."/>
            <person name="Von Dassow P."/>
            <person name="Badger J.H."/>
            <person name="Coutinho P.M."/>
            <person name="Demir E."/>
            <person name="Dubchak I."/>
            <person name="Gentemann C."/>
            <person name="Eikrem W."/>
            <person name="Gready J.E."/>
            <person name="John U."/>
            <person name="Lanier W."/>
            <person name="Lindquist E.A."/>
            <person name="Lucas S."/>
            <person name="Mayer K.F."/>
            <person name="Moreau H."/>
            <person name="Not F."/>
            <person name="Otillar R."/>
            <person name="Panaud O."/>
            <person name="Pangilinan J."/>
            <person name="Paulsen I."/>
            <person name="Piegu B."/>
            <person name="Poliakov A."/>
            <person name="Robbens S."/>
            <person name="Schmutz J."/>
            <person name="Toulza E."/>
            <person name="Wyss T."/>
            <person name="Zelensky A."/>
            <person name="Zhou K."/>
            <person name="Armbrust E.V."/>
            <person name="Bhattacharya D."/>
            <person name="Goodenough U.W."/>
            <person name="Van de Peer Y."/>
            <person name="Grigoriev I.V."/>
        </authorList>
    </citation>
    <scope>NUCLEOTIDE SEQUENCE [LARGE SCALE GENOMIC DNA]</scope>
    <source>
        <strain evidence="4">RCC299 / NOUM17</strain>
    </source>
</reference>
<organism evidence="3 4">
    <name type="scientific">Micromonas commoda (strain RCC299 / NOUM17 / CCMP2709)</name>
    <name type="common">Picoplanktonic green alga</name>
    <dbReference type="NCBI Taxonomy" id="296587"/>
    <lineage>
        <taxon>Eukaryota</taxon>
        <taxon>Viridiplantae</taxon>
        <taxon>Chlorophyta</taxon>
        <taxon>Mamiellophyceae</taxon>
        <taxon>Mamiellales</taxon>
        <taxon>Mamiellaceae</taxon>
        <taxon>Micromonas</taxon>
    </lineage>
</organism>
<name>C1E1V5_MICCC</name>
<sequence length="564" mass="60630">MSQSNTGAGYDEFTPVPLTAEALAQLASQDHGLGNVARMMDNGVWNTDGVQDDIRRESIDRDVDRYHRTLDMGKRVPRNSRRSEDAEPRISCNSNLSGFDAVGGSFIAHLAPRYGSSSFTSRATSLAMNAIAAELDCTEVRAVSTRGSVAHETAGVQAFHSDVISALFVGHLDNKLDLARKCDVPTGISCAELVFHLYNDCGAAFLDQLQGFFAFCIVDAGSATVFAAVDRHASIPLYKARSKGGGVFIAHPGGSGSSAIKLSTLGEMSKIPAGSYVHGNRHINPHKYARDKFAERALMEMDTLDETASVLSAGPSPFDIMDQNKTGQPAGFSSLFSSGSLFSQSMDDLPSMEGGYPERRETTSPPKVKDVLRRRHSVEDLTKFSDGIGTWNARWNMDEDDDDMNVVQVDGHGSESRMGESFHRARKNGSAVSNVSGLDTAPGTPSKADVGTFGKPPAVPDERRRHVAHVEKKSSPARTRVRKSSWSNGSEEEARGKENMRRVHSDGELNSLSGRSNPKAIPSRAKDDASVISMCRSMSTGHVSSSDALSETECYVSLSLGAGA</sequence>
<dbReference type="KEGG" id="mis:MICPUN_57009"/>
<dbReference type="SUPFAM" id="SSF56235">
    <property type="entry name" value="N-terminal nucleophile aminohydrolases (Ntn hydrolases)"/>
    <property type="match status" value="1"/>
</dbReference>
<evidence type="ECO:0000256" key="1">
    <source>
        <dbReference type="SAM" id="MobiDB-lite"/>
    </source>
</evidence>
<dbReference type="Proteomes" id="UP000002009">
    <property type="component" value="Chromosome 3"/>
</dbReference>
<gene>
    <name evidence="3" type="ORF">MICPUN_57009</name>
</gene>
<dbReference type="Gene3D" id="3.60.20.10">
    <property type="entry name" value="Glutamine Phosphoribosylpyrophosphate, subunit 1, domain 1"/>
    <property type="match status" value="1"/>
</dbReference>
<feature type="compositionally biased region" description="Basic and acidic residues" evidence="1">
    <location>
        <begin position="412"/>
        <end position="423"/>
    </location>
</feature>
<feature type="compositionally biased region" description="Basic and acidic residues" evidence="1">
    <location>
        <begin position="492"/>
        <end position="507"/>
    </location>
</feature>
<evidence type="ECO:0000259" key="2">
    <source>
        <dbReference type="Pfam" id="PF13537"/>
    </source>
</evidence>